<feature type="transmembrane region" description="Helical" evidence="2">
    <location>
        <begin position="48"/>
        <end position="66"/>
    </location>
</feature>
<dbReference type="RefSeq" id="WP_155099618.1">
    <property type="nucleotide sequence ID" value="NZ_WMKA01000035.1"/>
</dbReference>
<gene>
    <name evidence="3" type="ORF">GJV82_13835</name>
</gene>
<evidence type="ECO:0000256" key="2">
    <source>
        <dbReference type="SAM" id="Phobius"/>
    </source>
</evidence>
<sequence>MTTPSATPRVRRLPERAVLVELPASADAVEADPTALPGVAPAAAWRRWGWAVAFVPTVALLVYQRLATGRGWSVPDAVVVVGTIGLLVTALLALVRYLDDRVAAGLARGRDALLAAPVRTTGTLSLAAPDDRAPGDAAPGDGADAHEVHGNLVVSTPSGTTTRPLRVAVPSGVARPRPGDPVAVWHAAEDDDASGVVLVRYHRDWADDLLAALRGGDAGPVHDPEPQEADGPDVREGRPPGAE</sequence>
<dbReference type="Proteomes" id="UP000440668">
    <property type="component" value="Unassembled WGS sequence"/>
</dbReference>
<dbReference type="EMBL" id="WMKA01000035">
    <property type="protein sequence ID" value="MTG90014.1"/>
    <property type="molecule type" value="Genomic_DNA"/>
</dbReference>
<keyword evidence="2" id="KW-1133">Transmembrane helix</keyword>
<feature type="compositionally biased region" description="Basic and acidic residues" evidence="1">
    <location>
        <begin position="232"/>
        <end position="243"/>
    </location>
</feature>
<protein>
    <submittedName>
        <fullName evidence="3">Uncharacterized protein</fullName>
    </submittedName>
</protein>
<reference evidence="3 4" key="1">
    <citation type="submission" date="2019-11" db="EMBL/GenBank/DDBJ databases">
        <title>Cellulosimicrobium composti sp. nov. isolated from a compost.</title>
        <authorList>
            <person name="Yang Y."/>
        </authorList>
    </citation>
    <scope>NUCLEOTIDE SEQUENCE [LARGE SCALE GENOMIC DNA]</scope>
    <source>
        <strain evidence="3 4">BIT-GX5</strain>
    </source>
</reference>
<evidence type="ECO:0000313" key="4">
    <source>
        <dbReference type="Proteomes" id="UP000440668"/>
    </source>
</evidence>
<keyword evidence="2" id="KW-0812">Transmembrane</keyword>
<feature type="transmembrane region" description="Helical" evidence="2">
    <location>
        <begin position="78"/>
        <end position="98"/>
    </location>
</feature>
<feature type="region of interest" description="Disordered" evidence="1">
    <location>
        <begin position="214"/>
        <end position="243"/>
    </location>
</feature>
<organism evidence="3 4">
    <name type="scientific">Cellulosimicrobium composti</name>
    <dbReference type="NCBI Taxonomy" id="2672572"/>
    <lineage>
        <taxon>Bacteria</taxon>
        <taxon>Bacillati</taxon>
        <taxon>Actinomycetota</taxon>
        <taxon>Actinomycetes</taxon>
        <taxon>Micrococcales</taxon>
        <taxon>Promicromonosporaceae</taxon>
        <taxon>Cellulosimicrobium</taxon>
    </lineage>
</organism>
<evidence type="ECO:0000256" key="1">
    <source>
        <dbReference type="SAM" id="MobiDB-lite"/>
    </source>
</evidence>
<proteinExistence type="predicted"/>
<dbReference type="AlphaFoldDB" id="A0A6N7ZKI1"/>
<evidence type="ECO:0000313" key="3">
    <source>
        <dbReference type="EMBL" id="MTG90014.1"/>
    </source>
</evidence>
<keyword evidence="2" id="KW-0472">Membrane</keyword>
<comment type="caution">
    <text evidence="3">The sequence shown here is derived from an EMBL/GenBank/DDBJ whole genome shotgun (WGS) entry which is preliminary data.</text>
</comment>
<accession>A0A6N7ZKI1</accession>
<name>A0A6N7ZKI1_9MICO</name>